<sequence>MLREYVWNGLTPVAVIEGGAVYFIRMDHIGKPVFATNSLGTKVWQVSYDPFGGVVASTGTPEAIRFPGQWFQSESGLHQNWMRDYDPTTGRYLQADPLGLVDGASVYGYARGNPGRYSDPRGEQVEGAVATGIGLAILDGPLPLSDIAGICVIGAAVAYCALGNCSPNMDDCEEQYQEDRAWCADNASGREYIGCLSRAEDKFFTCKRGGPRKPRVPEVYEQ</sequence>
<gene>
    <name evidence="3" type="ORF">GCM10007315_35340</name>
</gene>
<evidence type="ECO:0000259" key="2">
    <source>
        <dbReference type="Pfam" id="PF25023"/>
    </source>
</evidence>
<comment type="caution">
    <text evidence="3">The sequence shown here is derived from an EMBL/GenBank/DDBJ whole genome shotgun (WGS) entry which is preliminary data.</text>
</comment>
<dbReference type="PANTHER" id="PTHR32305">
    <property type="match status" value="1"/>
</dbReference>
<evidence type="ECO:0000256" key="1">
    <source>
        <dbReference type="ARBA" id="ARBA00022737"/>
    </source>
</evidence>
<dbReference type="InterPro" id="IPR056823">
    <property type="entry name" value="TEN-like_YD-shell"/>
</dbReference>
<dbReference type="NCBIfam" id="TIGR03696">
    <property type="entry name" value="Rhs_assc_core"/>
    <property type="match status" value="1"/>
</dbReference>
<keyword evidence="1" id="KW-0677">Repeat</keyword>
<proteinExistence type="predicted"/>
<name>A0A918U094_9RHOB</name>
<reference evidence="3" key="1">
    <citation type="journal article" date="2014" name="Int. J. Syst. Evol. Microbiol.">
        <title>Complete genome sequence of Corynebacterium casei LMG S-19264T (=DSM 44701T), isolated from a smear-ripened cheese.</title>
        <authorList>
            <consortium name="US DOE Joint Genome Institute (JGI-PGF)"/>
            <person name="Walter F."/>
            <person name="Albersmeier A."/>
            <person name="Kalinowski J."/>
            <person name="Ruckert C."/>
        </authorList>
    </citation>
    <scope>NUCLEOTIDE SEQUENCE</scope>
    <source>
        <strain evidence="3">KCTC 23310</strain>
    </source>
</reference>
<evidence type="ECO:0000313" key="3">
    <source>
        <dbReference type="EMBL" id="GHC67215.1"/>
    </source>
</evidence>
<keyword evidence="4" id="KW-1185">Reference proteome</keyword>
<organism evidence="3 4">
    <name type="scientific">Neogemmobacter tilapiae</name>
    <dbReference type="NCBI Taxonomy" id="875041"/>
    <lineage>
        <taxon>Bacteria</taxon>
        <taxon>Pseudomonadati</taxon>
        <taxon>Pseudomonadota</taxon>
        <taxon>Alphaproteobacteria</taxon>
        <taxon>Rhodobacterales</taxon>
        <taxon>Paracoccaceae</taxon>
        <taxon>Neogemmobacter</taxon>
    </lineage>
</organism>
<dbReference type="Gene3D" id="2.180.10.10">
    <property type="entry name" value="RHS repeat-associated core"/>
    <property type="match status" value="1"/>
</dbReference>
<dbReference type="Pfam" id="PF25023">
    <property type="entry name" value="TEN_YD-shell"/>
    <property type="match status" value="1"/>
</dbReference>
<dbReference type="PRINTS" id="PR00394">
    <property type="entry name" value="RHSPROTEIN"/>
</dbReference>
<dbReference type="AlphaFoldDB" id="A0A918U094"/>
<accession>A0A918U094</accession>
<reference evidence="3" key="2">
    <citation type="submission" date="2020-09" db="EMBL/GenBank/DDBJ databases">
        <authorList>
            <person name="Sun Q."/>
            <person name="Kim S."/>
        </authorList>
    </citation>
    <scope>NUCLEOTIDE SEQUENCE</scope>
    <source>
        <strain evidence="3">KCTC 23310</strain>
    </source>
</reference>
<dbReference type="Proteomes" id="UP000638981">
    <property type="component" value="Unassembled WGS sequence"/>
</dbReference>
<dbReference type="EMBL" id="BMYJ01000015">
    <property type="protein sequence ID" value="GHC67215.1"/>
    <property type="molecule type" value="Genomic_DNA"/>
</dbReference>
<dbReference type="InterPro" id="IPR022385">
    <property type="entry name" value="Rhs_assc_core"/>
</dbReference>
<evidence type="ECO:0000313" key="4">
    <source>
        <dbReference type="Proteomes" id="UP000638981"/>
    </source>
</evidence>
<dbReference type="InterPro" id="IPR050708">
    <property type="entry name" value="T6SS_VgrG/RHS"/>
</dbReference>
<protein>
    <recommendedName>
        <fullName evidence="2">Teneurin-like YD-shell domain-containing protein</fullName>
    </recommendedName>
</protein>
<feature type="domain" description="Teneurin-like YD-shell" evidence="2">
    <location>
        <begin position="18"/>
        <end position="96"/>
    </location>
</feature>
<dbReference type="PANTHER" id="PTHR32305:SF15">
    <property type="entry name" value="PROTEIN RHSA-RELATED"/>
    <property type="match status" value="1"/>
</dbReference>